<gene>
    <name evidence="2" type="ORF">D8674_009315</name>
</gene>
<sequence>MERGGRQNMESLAKKFRSSLSLSEKDKGGIKIEKKDNEGALLGFHHSVVAEVFSTKAFNENRLLINLRVYGEGIREWVEALYLATMWVQLHNVPPLNMKKAVASAIGGLIGKVIKVDKDNGRDCIGRFLWVKLFFNARELLIWGTNVEFPDDGEIWIDFCYEGLPNYCLIFGKIGHVTQWCKEETLGEMASTEDMKAMYAFNGLDMKFDLWGNWLAGRGHQLRQGLGDMCKDKIGRMGRLYHHLEGDSLMVLDLFNKNIELGTRRRRSAKGIGDRLFSQDSNLFNLLPIIEVVTRGGAKKSREEDDQNVEIVDEGYQGGPNS</sequence>
<dbReference type="OrthoDB" id="1750606at2759"/>
<evidence type="ECO:0000313" key="2">
    <source>
        <dbReference type="EMBL" id="KAB2631796.1"/>
    </source>
</evidence>
<protein>
    <recommendedName>
        <fullName evidence="4">DUF4283 domain-containing protein</fullName>
    </recommendedName>
</protein>
<feature type="region of interest" description="Disordered" evidence="1">
    <location>
        <begin position="297"/>
        <end position="322"/>
    </location>
</feature>
<dbReference type="Proteomes" id="UP000327157">
    <property type="component" value="Chromosome 12"/>
</dbReference>
<dbReference type="InterPro" id="IPR040256">
    <property type="entry name" value="At4g02000-like"/>
</dbReference>
<proteinExistence type="predicted"/>
<evidence type="ECO:0000313" key="3">
    <source>
        <dbReference type="Proteomes" id="UP000327157"/>
    </source>
</evidence>
<accession>A0A5N5HV37</accession>
<reference evidence="3" key="2">
    <citation type="submission" date="2019-10" db="EMBL/GenBank/DDBJ databases">
        <title>A de novo genome assembly of a pear dwarfing rootstock.</title>
        <authorList>
            <person name="Wang F."/>
            <person name="Wang J."/>
            <person name="Li S."/>
            <person name="Zhang Y."/>
            <person name="Fang M."/>
            <person name="Ma L."/>
            <person name="Zhao Y."/>
            <person name="Jiang S."/>
        </authorList>
    </citation>
    <scope>NUCLEOTIDE SEQUENCE [LARGE SCALE GENOMIC DNA]</scope>
</reference>
<dbReference type="PANTHER" id="PTHR31286">
    <property type="entry name" value="GLYCINE-RICH CELL WALL STRUCTURAL PROTEIN 1.8-LIKE"/>
    <property type="match status" value="1"/>
</dbReference>
<evidence type="ECO:0000256" key="1">
    <source>
        <dbReference type="SAM" id="MobiDB-lite"/>
    </source>
</evidence>
<dbReference type="EMBL" id="SMOL01000143">
    <property type="protein sequence ID" value="KAB2631796.1"/>
    <property type="molecule type" value="Genomic_DNA"/>
</dbReference>
<dbReference type="AlphaFoldDB" id="A0A5N5HV37"/>
<dbReference type="PANTHER" id="PTHR31286:SF167">
    <property type="entry name" value="OS09G0268800 PROTEIN"/>
    <property type="match status" value="1"/>
</dbReference>
<organism evidence="2 3">
    <name type="scientific">Pyrus ussuriensis x Pyrus communis</name>
    <dbReference type="NCBI Taxonomy" id="2448454"/>
    <lineage>
        <taxon>Eukaryota</taxon>
        <taxon>Viridiplantae</taxon>
        <taxon>Streptophyta</taxon>
        <taxon>Embryophyta</taxon>
        <taxon>Tracheophyta</taxon>
        <taxon>Spermatophyta</taxon>
        <taxon>Magnoliopsida</taxon>
        <taxon>eudicotyledons</taxon>
        <taxon>Gunneridae</taxon>
        <taxon>Pentapetalae</taxon>
        <taxon>rosids</taxon>
        <taxon>fabids</taxon>
        <taxon>Rosales</taxon>
        <taxon>Rosaceae</taxon>
        <taxon>Amygdaloideae</taxon>
        <taxon>Maleae</taxon>
        <taxon>Pyrus</taxon>
    </lineage>
</organism>
<name>A0A5N5HV37_9ROSA</name>
<evidence type="ECO:0008006" key="4">
    <source>
        <dbReference type="Google" id="ProtNLM"/>
    </source>
</evidence>
<keyword evidence="3" id="KW-1185">Reference proteome</keyword>
<comment type="caution">
    <text evidence="2">The sequence shown here is derived from an EMBL/GenBank/DDBJ whole genome shotgun (WGS) entry which is preliminary data.</text>
</comment>
<feature type="compositionally biased region" description="Acidic residues" evidence="1">
    <location>
        <begin position="304"/>
        <end position="313"/>
    </location>
</feature>
<reference evidence="2 3" key="3">
    <citation type="submission" date="2019-11" db="EMBL/GenBank/DDBJ databases">
        <title>A de novo genome assembly of a pear dwarfing rootstock.</title>
        <authorList>
            <person name="Wang F."/>
            <person name="Wang J."/>
            <person name="Li S."/>
            <person name="Zhang Y."/>
            <person name="Fang M."/>
            <person name="Ma L."/>
            <person name="Zhao Y."/>
            <person name="Jiang S."/>
        </authorList>
    </citation>
    <scope>NUCLEOTIDE SEQUENCE [LARGE SCALE GENOMIC DNA]</scope>
    <source>
        <strain evidence="2">S2</strain>
        <tissue evidence="2">Leaf</tissue>
    </source>
</reference>
<reference evidence="2 3" key="1">
    <citation type="submission" date="2019-09" db="EMBL/GenBank/DDBJ databases">
        <authorList>
            <person name="Ou C."/>
        </authorList>
    </citation>
    <scope>NUCLEOTIDE SEQUENCE [LARGE SCALE GENOMIC DNA]</scope>
    <source>
        <strain evidence="2">S2</strain>
        <tissue evidence="2">Leaf</tissue>
    </source>
</reference>